<dbReference type="EMBL" id="KN834825">
    <property type="protein sequence ID" value="KIK53680.1"/>
    <property type="molecule type" value="Genomic_DNA"/>
</dbReference>
<dbReference type="AlphaFoldDB" id="A0A0D0ATA1"/>
<organism evidence="1 2">
    <name type="scientific">Collybiopsis luxurians FD-317 M1</name>
    <dbReference type="NCBI Taxonomy" id="944289"/>
    <lineage>
        <taxon>Eukaryota</taxon>
        <taxon>Fungi</taxon>
        <taxon>Dikarya</taxon>
        <taxon>Basidiomycota</taxon>
        <taxon>Agaricomycotina</taxon>
        <taxon>Agaricomycetes</taxon>
        <taxon>Agaricomycetidae</taxon>
        <taxon>Agaricales</taxon>
        <taxon>Marasmiineae</taxon>
        <taxon>Omphalotaceae</taxon>
        <taxon>Collybiopsis</taxon>
        <taxon>Collybiopsis luxurians</taxon>
    </lineage>
</organism>
<protein>
    <submittedName>
        <fullName evidence="1">Unplaced genomic scaffold GYMLUscaffold_77, whole genome shotgun sequence</fullName>
    </submittedName>
</protein>
<dbReference type="OrthoDB" id="440325at2759"/>
<dbReference type="Proteomes" id="UP000053593">
    <property type="component" value="Unassembled WGS sequence"/>
</dbReference>
<accession>A0A0D0ATA1</accession>
<keyword evidence="2" id="KW-1185">Reference proteome</keyword>
<name>A0A0D0ATA1_9AGAR</name>
<gene>
    <name evidence="1" type="ORF">GYMLUDRAFT_49227</name>
</gene>
<evidence type="ECO:0000313" key="1">
    <source>
        <dbReference type="EMBL" id="KIK53680.1"/>
    </source>
</evidence>
<dbReference type="HOGENOM" id="CLU_3050524_0_0_1"/>
<evidence type="ECO:0000313" key="2">
    <source>
        <dbReference type="Proteomes" id="UP000053593"/>
    </source>
</evidence>
<proteinExistence type="predicted"/>
<reference evidence="1 2" key="1">
    <citation type="submission" date="2014-04" db="EMBL/GenBank/DDBJ databases">
        <title>Evolutionary Origins and Diversification of the Mycorrhizal Mutualists.</title>
        <authorList>
            <consortium name="DOE Joint Genome Institute"/>
            <consortium name="Mycorrhizal Genomics Consortium"/>
            <person name="Kohler A."/>
            <person name="Kuo A."/>
            <person name="Nagy L.G."/>
            <person name="Floudas D."/>
            <person name="Copeland A."/>
            <person name="Barry K.W."/>
            <person name="Cichocki N."/>
            <person name="Veneault-Fourrey C."/>
            <person name="LaButti K."/>
            <person name="Lindquist E.A."/>
            <person name="Lipzen A."/>
            <person name="Lundell T."/>
            <person name="Morin E."/>
            <person name="Murat C."/>
            <person name="Riley R."/>
            <person name="Ohm R."/>
            <person name="Sun H."/>
            <person name="Tunlid A."/>
            <person name="Henrissat B."/>
            <person name="Grigoriev I.V."/>
            <person name="Hibbett D.S."/>
            <person name="Martin F."/>
        </authorList>
    </citation>
    <scope>NUCLEOTIDE SEQUENCE [LARGE SCALE GENOMIC DNA]</scope>
    <source>
        <strain evidence="1 2">FD-317 M1</strain>
    </source>
</reference>
<sequence>MSQLGLLDKTRGKILMGGRIDEEVLKVDPTIVLVKEGDVLLESEMFGLILTIVD</sequence>